<protein>
    <recommendedName>
        <fullName evidence="9">CMP-sialic acid transporter</fullName>
    </recommendedName>
</protein>
<sequence length="104" mass="11621">SGIVVTASQKSDNSYSYNTVTVVLLTEATKLTASFLIYLREVSLSTMWSEIKTHSKVLVLYMIPALLYCLYNNLAFVNLAAFDPTTYFLLLQLRVAVTGIVFQV</sequence>
<evidence type="ECO:0000313" key="8">
    <source>
        <dbReference type="Proteomes" id="UP001497623"/>
    </source>
</evidence>
<evidence type="ECO:0000256" key="6">
    <source>
        <dbReference type="SAM" id="Phobius"/>
    </source>
</evidence>
<keyword evidence="5 6" id="KW-0472">Membrane</keyword>
<accession>A0AAV2S1B1</accession>
<dbReference type="Pfam" id="PF04142">
    <property type="entry name" value="Nuc_sug_transp"/>
    <property type="match status" value="1"/>
</dbReference>
<evidence type="ECO:0000313" key="7">
    <source>
        <dbReference type="EMBL" id="CAL4152239.1"/>
    </source>
</evidence>
<dbReference type="Proteomes" id="UP001497623">
    <property type="component" value="Unassembled WGS sequence"/>
</dbReference>
<dbReference type="GO" id="GO:0000139">
    <property type="term" value="C:Golgi membrane"/>
    <property type="evidence" value="ECO:0007669"/>
    <property type="project" value="InterPro"/>
</dbReference>
<gene>
    <name evidence="7" type="ORF">MNOR_LOCUS30918</name>
</gene>
<feature type="transmembrane region" description="Helical" evidence="6">
    <location>
        <begin position="20"/>
        <end position="39"/>
    </location>
</feature>
<evidence type="ECO:0000256" key="4">
    <source>
        <dbReference type="ARBA" id="ARBA00022989"/>
    </source>
</evidence>
<comment type="caution">
    <text evidence="7">The sequence shown here is derived from an EMBL/GenBank/DDBJ whole genome shotgun (WGS) entry which is preliminary data.</text>
</comment>
<evidence type="ECO:0000256" key="3">
    <source>
        <dbReference type="ARBA" id="ARBA00022692"/>
    </source>
</evidence>
<keyword evidence="2" id="KW-0813">Transport</keyword>
<dbReference type="EMBL" id="CAXKWB010038727">
    <property type="protein sequence ID" value="CAL4152239.1"/>
    <property type="molecule type" value="Genomic_DNA"/>
</dbReference>
<feature type="non-terminal residue" evidence="7">
    <location>
        <position position="1"/>
    </location>
</feature>
<dbReference type="PANTHER" id="PTHR10231">
    <property type="entry name" value="NUCLEOTIDE-SUGAR TRANSMEMBRANE TRANSPORTER"/>
    <property type="match status" value="1"/>
</dbReference>
<comment type="subcellular location">
    <subcellularLocation>
        <location evidence="1">Membrane</location>
        <topology evidence="1">Multi-pass membrane protein</topology>
    </subcellularLocation>
</comment>
<evidence type="ECO:0008006" key="9">
    <source>
        <dbReference type="Google" id="ProtNLM"/>
    </source>
</evidence>
<evidence type="ECO:0000256" key="5">
    <source>
        <dbReference type="ARBA" id="ARBA00023136"/>
    </source>
</evidence>
<dbReference type="AlphaFoldDB" id="A0AAV2S1B1"/>
<dbReference type="InterPro" id="IPR007271">
    <property type="entry name" value="Nuc_sug_transpt"/>
</dbReference>
<evidence type="ECO:0000256" key="1">
    <source>
        <dbReference type="ARBA" id="ARBA00004141"/>
    </source>
</evidence>
<reference evidence="7 8" key="1">
    <citation type="submission" date="2024-05" db="EMBL/GenBank/DDBJ databases">
        <authorList>
            <person name="Wallberg A."/>
        </authorList>
    </citation>
    <scope>NUCLEOTIDE SEQUENCE [LARGE SCALE GENOMIC DNA]</scope>
</reference>
<name>A0AAV2S1B1_MEGNR</name>
<proteinExistence type="predicted"/>
<keyword evidence="2" id="KW-0762">Sugar transport</keyword>
<keyword evidence="3 6" id="KW-0812">Transmembrane</keyword>
<keyword evidence="8" id="KW-1185">Reference proteome</keyword>
<organism evidence="7 8">
    <name type="scientific">Meganyctiphanes norvegica</name>
    <name type="common">Northern krill</name>
    <name type="synonym">Thysanopoda norvegica</name>
    <dbReference type="NCBI Taxonomy" id="48144"/>
    <lineage>
        <taxon>Eukaryota</taxon>
        <taxon>Metazoa</taxon>
        <taxon>Ecdysozoa</taxon>
        <taxon>Arthropoda</taxon>
        <taxon>Crustacea</taxon>
        <taxon>Multicrustacea</taxon>
        <taxon>Malacostraca</taxon>
        <taxon>Eumalacostraca</taxon>
        <taxon>Eucarida</taxon>
        <taxon>Euphausiacea</taxon>
        <taxon>Euphausiidae</taxon>
        <taxon>Meganyctiphanes</taxon>
    </lineage>
</organism>
<feature type="transmembrane region" description="Helical" evidence="6">
    <location>
        <begin position="59"/>
        <end position="79"/>
    </location>
</feature>
<feature type="non-terminal residue" evidence="7">
    <location>
        <position position="104"/>
    </location>
</feature>
<keyword evidence="4 6" id="KW-1133">Transmembrane helix</keyword>
<dbReference type="GO" id="GO:0015165">
    <property type="term" value="F:pyrimidine nucleotide-sugar transmembrane transporter activity"/>
    <property type="evidence" value="ECO:0007669"/>
    <property type="project" value="InterPro"/>
</dbReference>
<evidence type="ECO:0000256" key="2">
    <source>
        <dbReference type="ARBA" id="ARBA00022597"/>
    </source>
</evidence>